<keyword evidence="5 8" id="KW-0560">Oxidoreductase</keyword>
<dbReference type="RefSeq" id="WP_190111291.1">
    <property type="nucleotide sequence ID" value="NZ_BMVB01000014.1"/>
</dbReference>
<dbReference type="InterPro" id="IPR017972">
    <property type="entry name" value="Cyt_P450_CS"/>
</dbReference>
<dbReference type="InterPro" id="IPR036396">
    <property type="entry name" value="Cyt_P450_sf"/>
</dbReference>
<dbReference type="PANTHER" id="PTHR46696">
    <property type="entry name" value="P450, PUTATIVE (EUROFUNG)-RELATED"/>
    <property type="match status" value="1"/>
</dbReference>
<dbReference type="PRINTS" id="PR00385">
    <property type="entry name" value="P450"/>
</dbReference>
<gene>
    <name evidence="9" type="ORF">GCM10010507_40880</name>
</gene>
<dbReference type="Pfam" id="PF00067">
    <property type="entry name" value="p450"/>
    <property type="match status" value="1"/>
</dbReference>
<dbReference type="InterPro" id="IPR002397">
    <property type="entry name" value="Cyt_P450_B"/>
</dbReference>
<organism evidence="9 10">
    <name type="scientific">Streptomyces cinnamoneus</name>
    <name type="common">Streptoverticillium cinnamoneum</name>
    <dbReference type="NCBI Taxonomy" id="53446"/>
    <lineage>
        <taxon>Bacteria</taxon>
        <taxon>Bacillati</taxon>
        <taxon>Actinomycetota</taxon>
        <taxon>Actinomycetes</taxon>
        <taxon>Kitasatosporales</taxon>
        <taxon>Streptomycetaceae</taxon>
        <taxon>Streptomyces</taxon>
        <taxon>Streptomyces cinnamoneus group</taxon>
    </lineage>
</organism>
<dbReference type="PANTHER" id="PTHR46696:SF5">
    <property type="entry name" value="CYTOCHROME P450 BJ-1"/>
    <property type="match status" value="1"/>
</dbReference>
<dbReference type="SUPFAM" id="SSF48264">
    <property type="entry name" value="Cytochrome P450"/>
    <property type="match status" value="1"/>
</dbReference>
<dbReference type="GO" id="GO:0005506">
    <property type="term" value="F:iron ion binding"/>
    <property type="evidence" value="ECO:0007669"/>
    <property type="project" value="InterPro"/>
</dbReference>
<accession>A0A918WMV4</accession>
<evidence type="ECO:0000256" key="6">
    <source>
        <dbReference type="ARBA" id="ARBA00023004"/>
    </source>
</evidence>
<dbReference type="EMBL" id="BMVB01000014">
    <property type="protein sequence ID" value="GHC59803.1"/>
    <property type="molecule type" value="Genomic_DNA"/>
</dbReference>
<protein>
    <submittedName>
        <fullName evidence="9">Cytochrome P450</fullName>
    </submittedName>
</protein>
<evidence type="ECO:0000256" key="8">
    <source>
        <dbReference type="RuleBase" id="RU000461"/>
    </source>
</evidence>
<evidence type="ECO:0000256" key="3">
    <source>
        <dbReference type="ARBA" id="ARBA00022617"/>
    </source>
</evidence>
<dbReference type="Proteomes" id="UP000646244">
    <property type="component" value="Unassembled WGS sequence"/>
</dbReference>
<evidence type="ECO:0000256" key="5">
    <source>
        <dbReference type="ARBA" id="ARBA00023002"/>
    </source>
</evidence>
<dbReference type="GO" id="GO:0004497">
    <property type="term" value="F:monooxygenase activity"/>
    <property type="evidence" value="ECO:0007669"/>
    <property type="project" value="UniProtKB-KW"/>
</dbReference>
<keyword evidence="6 8" id="KW-0408">Iron</keyword>
<evidence type="ECO:0000256" key="7">
    <source>
        <dbReference type="ARBA" id="ARBA00023033"/>
    </source>
</evidence>
<dbReference type="GO" id="GO:0020037">
    <property type="term" value="F:heme binding"/>
    <property type="evidence" value="ECO:0007669"/>
    <property type="project" value="InterPro"/>
</dbReference>
<keyword evidence="7 8" id="KW-0503">Monooxygenase</keyword>
<comment type="cofactor">
    <cofactor evidence="1">
        <name>heme</name>
        <dbReference type="ChEBI" id="CHEBI:30413"/>
    </cofactor>
</comment>
<evidence type="ECO:0000256" key="4">
    <source>
        <dbReference type="ARBA" id="ARBA00022723"/>
    </source>
</evidence>
<dbReference type="FunFam" id="1.10.630.10:FF:000018">
    <property type="entry name" value="Cytochrome P450 monooxygenase"/>
    <property type="match status" value="1"/>
</dbReference>
<dbReference type="PRINTS" id="PR00359">
    <property type="entry name" value="BP450"/>
</dbReference>
<evidence type="ECO:0000313" key="10">
    <source>
        <dbReference type="Proteomes" id="UP000646244"/>
    </source>
</evidence>
<comment type="caution">
    <text evidence="9">The sequence shown here is derived from an EMBL/GenBank/DDBJ whole genome shotgun (WGS) entry which is preliminary data.</text>
</comment>
<dbReference type="PROSITE" id="PS00086">
    <property type="entry name" value="CYTOCHROME_P450"/>
    <property type="match status" value="1"/>
</dbReference>
<sequence>MLRSGSPAKVLTAAGDEAWLVTRYADVRPLLADTRLGRAHPVPDEAPLLSKSALSTAGPVGNYESEREDHARYRRRLTPAFSAKRMKALRGRTEEILAGILDQMADLSGPVDLHKTVSMPLSLLVICELLGVPYEDHDRFQAWFDGISNMTDFERSTDARQEMSEYMRELAQHKLASPGEDLISDLVLSGTMDLAPQGPGSVAKLDDLSYVAASLLFAGYRTTAIKVDQGVVLLLTNGEQRAALYDEPALADGAVEEVLRYSSPDLPLLRYVREDLEIAGTSVKRGEAVLLSTLAANRDGSVFPNPEAFDITRDPNPHLSFGHGPRLCVGATLARVELAAAFRTLLRRFPGLRLAVPVEKITRRSGVLIGGLSEVPVQW</sequence>
<keyword evidence="4 8" id="KW-0479">Metal-binding</keyword>
<dbReference type="InterPro" id="IPR001128">
    <property type="entry name" value="Cyt_P450"/>
</dbReference>
<comment type="similarity">
    <text evidence="2 8">Belongs to the cytochrome P450 family.</text>
</comment>
<name>A0A918WMV4_STRCJ</name>
<reference evidence="9" key="2">
    <citation type="submission" date="2020-09" db="EMBL/GenBank/DDBJ databases">
        <authorList>
            <person name="Sun Q."/>
            <person name="Ohkuma M."/>
        </authorList>
    </citation>
    <scope>NUCLEOTIDE SEQUENCE</scope>
    <source>
        <strain evidence="9">JCM 4633</strain>
    </source>
</reference>
<dbReference type="AlphaFoldDB" id="A0A918WMV4"/>
<reference evidence="9" key="1">
    <citation type="journal article" date="2014" name="Int. J. Syst. Evol. Microbiol.">
        <title>Complete genome sequence of Corynebacterium casei LMG S-19264T (=DSM 44701T), isolated from a smear-ripened cheese.</title>
        <authorList>
            <consortium name="US DOE Joint Genome Institute (JGI-PGF)"/>
            <person name="Walter F."/>
            <person name="Albersmeier A."/>
            <person name="Kalinowski J."/>
            <person name="Ruckert C."/>
        </authorList>
    </citation>
    <scope>NUCLEOTIDE SEQUENCE</scope>
    <source>
        <strain evidence="9">JCM 4633</strain>
    </source>
</reference>
<evidence type="ECO:0000256" key="2">
    <source>
        <dbReference type="ARBA" id="ARBA00010617"/>
    </source>
</evidence>
<dbReference type="CDD" id="cd11031">
    <property type="entry name" value="Cyp158A-like"/>
    <property type="match status" value="1"/>
</dbReference>
<dbReference type="Gene3D" id="1.10.630.10">
    <property type="entry name" value="Cytochrome P450"/>
    <property type="match status" value="1"/>
</dbReference>
<dbReference type="GO" id="GO:0016705">
    <property type="term" value="F:oxidoreductase activity, acting on paired donors, with incorporation or reduction of molecular oxygen"/>
    <property type="evidence" value="ECO:0007669"/>
    <property type="project" value="InterPro"/>
</dbReference>
<evidence type="ECO:0000256" key="1">
    <source>
        <dbReference type="ARBA" id="ARBA00001971"/>
    </source>
</evidence>
<proteinExistence type="inferred from homology"/>
<keyword evidence="3 8" id="KW-0349">Heme</keyword>
<evidence type="ECO:0000313" key="9">
    <source>
        <dbReference type="EMBL" id="GHC59803.1"/>
    </source>
</evidence>